<feature type="compositionally biased region" description="Basic and acidic residues" evidence="1">
    <location>
        <begin position="163"/>
        <end position="178"/>
    </location>
</feature>
<dbReference type="AlphaFoldDB" id="A0A0B1T369"/>
<evidence type="ECO:0000256" key="1">
    <source>
        <dbReference type="SAM" id="MobiDB-lite"/>
    </source>
</evidence>
<name>A0A0B1T369_OESDE</name>
<organism evidence="2 3">
    <name type="scientific">Oesophagostomum dentatum</name>
    <name type="common">Nodular worm</name>
    <dbReference type="NCBI Taxonomy" id="61180"/>
    <lineage>
        <taxon>Eukaryota</taxon>
        <taxon>Metazoa</taxon>
        <taxon>Ecdysozoa</taxon>
        <taxon>Nematoda</taxon>
        <taxon>Chromadorea</taxon>
        <taxon>Rhabditida</taxon>
        <taxon>Rhabditina</taxon>
        <taxon>Rhabditomorpha</taxon>
        <taxon>Strongyloidea</taxon>
        <taxon>Strongylidae</taxon>
        <taxon>Oesophagostomum</taxon>
    </lineage>
</organism>
<gene>
    <name evidence="2" type="ORF">OESDEN_10311</name>
</gene>
<dbReference type="OrthoDB" id="5862783at2759"/>
<evidence type="ECO:0000313" key="3">
    <source>
        <dbReference type="Proteomes" id="UP000053660"/>
    </source>
</evidence>
<dbReference type="EMBL" id="KN553684">
    <property type="protein sequence ID" value="KHJ89855.1"/>
    <property type="molecule type" value="Genomic_DNA"/>
</dbReference>
<protein>
    <submittedName>
        <fullName evidence="2">Uncharacterized protein</fullName>
    </submittedName>
</protein>
<accession>A0A0B1T369</accession>
<feature type="region of interest" description="Disordered" evidence="1">
    <location>
        <begin position="163"/>
        <end position="193"/>
    </location>
</feature>
<keyword evidence="3" id="KW-1185">Reference proteome</keyword>
<proteinExistence type="predicted"/>
<dbReference type="Proteomes" id="UP000053660">
    <property type="component" value="Unassembled WGS sequence"/>
</dbReference>
<sequence>MSACSHIFWTSSPCVHLFFRHLGLFTDNRATVNNRLNKQFAHRSPACTSLTMAFITPVVRKDYNLYSTKNCSRDPKRRTSLETSPKIYDTADDPWESSIGRRVRLELMRERRLRHYNRKLQQTHVLRKISEISNESVNEDELVFDRIQNGFTIMRRLTEADETEEKHCHSKENEEHFRVPTSKAHSDPNVGKPSKYGAMLKMFHWMARRHSIRGK</sequence>
<reference evidence="2 3" key="1">
    <citation type="submission" date="2014-03" db="EMBL/GenBank/DDBJ databases">
        <title>Draft genome of the hookworm Oesophagostomum dentatum.</title>
        <authorList>
            <person name="Mitreva M."/>
        </authorList>
    </citation>
    <scope>NUCLEOTIDE SEQUENCE [LARGE SCALE GENOMIC DNA]</scope>
    <source>
        <strain evidence="2 3">OD-Hann</strain>
    </source>
</reference>
<evidence type="ECO:0000313" key="2">
    <source>
        <dbReference type="EMBL" id="KHJ89855.1"/>
    </source>
</evidence>